<evidence type="ECO:0000313" key="2">
    <source>
        <dbReference type="EMBL" id="GES73678.1"/>
    </source>
</evidence>
<dbReference type="Proteomes" id="UP000615446">
    <property type="component" value="Unassembled WGS sequence"/>
</dbReference>
<organism evidence="2 3">
    <name type="scientific">Rhizophagus clarus</name>
    <dbReference type="NCBI Taxonomy" id="94130"/>
    <lineage>
        <taxon>Eukaryota</taxon>
        <taxon>Fungi</taxon>
        <taxon>Fungi incertae sedis</taxon>
        <taxon>Mucoromycota</taxon>
        <taxon>Glomeromycotina</taxon>
        <taxon>Glomeromycetes</taxon>
        <taxon>Glomerales</taxon>
        <taxon>Glomeraceae</taxon>
        <taxon>Rhizophagus</taxon>
    </lineage>
</organism>
<reference evidence="2" key="1">
    <citation type="submission" date="2019-10" db="EMBL/GenBank/DDBJ databases">
        <title>Conservation and host-specific expression of non-tandemly repeated heterogenous ribosome RNA gene in arbuscular mycorrhizal fungi.</title>
        <authorList>
            <person name="Maeda T."/>
            <person name="Kobayashi Y."/>
            <person name="Nakagawa T."/>
            <person name="Ezawa T."/>
            <person name="Yamaguchi K."/>
            <person name="Bino T."/>
            <person name="Nishimoto Y."/>
            <person name="Shigenobu S."/>
            <person name="Kawaguchi M."/>
        </authorList>
    </citation>
    <scope>NUCLEOTIDE SEQUENCE</scope>
    <source>
        <strain evidence="2">HR1</strain>
    </source>
</reference>
<name>A0A8H3KTB9_9GLOM</name>
<gene>
    <name evidence="2" type="ORF">RCL2_000119700</name>
</gene>
<feature type="compositionally biased region" description="Basic and acidic residues" evidence="1">
    <location>
        <begin position="1"/>
        <end position="19"/>
    </location>
</feature>
<comment type="caution">
    <text evidence="2">The sequence shown here is derived from an EMBL/GenBank/DDBJ whole genome shotgun (WGS) entry which is preliminary data.</text>
</comment>
<feature type="region of interest" description="Disordered" evidence="1">
    <location>
        <begin position="1"/>
        <end position="21"/>
    </location>
</feature>
<sequence>MDNNNEEHIIDSDEVENRRCKGKTPRNFNLEIGATTADAANGSTSSNGEEYEYSNQLHIDAMIKKVTDSLPFNIVHGESYRKMINKFDPAFIPPSNNTIKFMDVRSNDGYVGVTLHWLTPDFETQLEEFGEESDDKDTKEDNSAKKDSRKLKDCMIQKLGMSIIKRSVKLLKPFNELTTYFSGIQYTTLSIVNPSIEAIFQWNIINIRTT</sequence>
<protein>
    <submittedName>
        <fullName evidence="2">Uncharacterized protein</fullName>
    </submittedName>
</protein>
<evidence type="ECO:0000313" key="3">
    <source>
        <dbReference type="Proteomes" id="UP000615446"/>
    </source>
</evidence>
<evidence type="ECO:0000256" key="1">
    <source>
        <dbReference type="SAM" id="MobiDB-lite"/>
    </source>
</evidence>
<dbReference type="OrthoDB" id="2404704at2759"/>
<dbReference type="AlphaFoldDB" id="A0A8H3KTB9"/>
<feature type="compositionally biased region" description="Basic and acidic residues" evidence="1">
    <location>
        <begin position="136"/>
        <end position="147"/>
    </location>
</feature>
<accession>A0A8H3KTB9</accession>
<proteinExistence type="predicted"/>
<dbReference type="EMBL" id="BLAL01000009">
    <property type="protein sequence ID" value="GES73678.1"/>
    <property type="molecule type" value="Genomic_DNA"/>
</dbReference>
<feature type="region of interest" description="Disordered" evidence="1">
    <location>
        <begin position="128"/>
        <end position="147"/>
    </location>
</feature>